<dbReference type="EMBL" id="AYXG01000227">
    <property type="protein sequence ID" value="EWC58879.1"/>
    <property type="molecule type" value="Genomic_DNA"/>
</dbReference>
<reference evidence="2 3" key="1">
    <citation type="journal article" date="2014" name="Genome Announc.">
        <title>Draft Genome Sequence of the Antitrypanosomally Active Sponge-Associated Bacterium Actinokineospora sp. Strain EG49.</title>
        <authorList>
            <person name="Harjes J."/>
            <person name="Ryu T."/>
            <person name="Abdelmohsen U.R."/>
            <person name="Moitinho-Silva L."/>
            <person name="Horn H."/>
            <person name="Ravasi T."/>
            <person name="Hentschel U."/>
        </authorList>
    </citation>
    <scope>NUCLEOTIDE SEQUENCE [LARGE SCALE GENOMIC DNA]</scope>
    <source>
        <strain evidence="2 3">EG49</strain>
    </source>
</reference>
<sequence length="70" mass="6963">MSPSLAFLVVVAVFATGVLVRGAVGAGLLFLLAAGVVTLLAGTWRVLSAGQRAGRALVLALLVGIAFSVL</sequence>
<keyword evidence="1" id="KW-0472">Membrane</keyword>
<name>W7IXV2_9PSEU</name>
<dbReference type="STRING" id="909613.UO65_5881"/>
<evidence type="ECO:0000313" key="2">
    <source>
        <dbReference type="EMBL" id="EWC58879.1"/>
    </source>
</evidence>
<organism evidence="2 3">
    <name type="scientific">Actinokineospora spheciospongiae</name>
    <dbReference type="NCBI Taxonomy" id="909613"/>
    <lineage>
        <taxon>Bacteria</taxon>
        <taxon>Bacillati</taxon>
        <taxon>Actinomycetota</taxon>
        <taxon>Actinomycetes</taxon>
        <taxon>Pseudonocardiales</taxon>
        <taxon>Pseudonocardiaceae</taxon>
        <taxon>Actinokineospora</taxon>
    </lineage>
</organism>
<gene>
    <name evidence="2" type="ORF">UO65_5881</name>
</gene>
<keyword evidence="1" id="KW-0812">Transmembrane</keyword>
<dbReference type="AlphaFoldDB" id="W7IXV2"/>
<evidence type="ECO:0000256" key="1">
    <source>
        <dbReference type="SAM" id="Phobius"/>
    </source>
</evidence>
<feature type="transmembrane region" description="Helical" evidence="1">
    <location>
        <begin position="25"/>
        <end position="46"/>
    </location>
</feature>
<keyword evidence="3" id="KW-1185">Reference proteome</keyword>
<protein>
    <submittedName>
        <fullName evidence="2">Uncharacterized protein</fullName>
    </submittedName>
</protein>
<comment type="caution">
    <text evidence="2">The sequence shown here is derived from an EMBL/GenBank/DDBJ whole genome shotgun (WGS) entry which is preliminary data.</text>
</comment>
<accession>W7IXV2</accession>
<evidence type="ECO:0000313" key="3">
    <source>
        <dbReference type="Proteomes" id="UP000019277"/>
    </source>
</evidence>
<proteinExistence type="predicted"/>
<keyword evidence="1" id="KW-1133">Transmembrane helix</keyword>
<dbReference type="Proteomes" id="UP000019277">
    <property type="component" value="Unassembled WGS sequence"/>
</dbReference>